<dbReference type="EMBL" id="HE577330">
    <property type="protein sequence ID" value="CCD02863.1"/>
    <property type="molecule type" value="Genomic_DNA"/>
</dbReference>
<accession>A0A9P1JZP4</accession>
<dbReference type="KEGG" id="abs:AZOBR_p340101"/>
<dbReference type="AlphaFoldDB" id="A0A9P1JZP4"/>
<dbReference type="RefSeq" id="WP_014199375.1">
    <property type="nucleotide sequence ID" value="NC_016595.1"/>
</dbReference>
<evidence type="ECO:0000313" key="1">
    <source>
        <dbReference type="EMBL" id="CCD02863.1"/>
    </source>
</evidence>
<gene>
    <name evidence="1" type="ORF">AZOBR_p340101</name>
</gene>
<dbReference type="Proteomes" id="UP000007319">
    <property type="component" value="Plasmid AZOBR_p3"/>
</dbReference>
<reference evidence="1 2" key="1">
    <citation type="journal article" date="2011" name="PLoS Genet.">
        <title>Azospirillum genomes reveal transition of bacteria from aquatic to terrestrial environments.</title>
        <authorList>
            <person name="Wisniewski-Dye F."/>
            <person name="Borziak K."/>
            <person name="Khalsa-Moyers G."/>
            <person name="Alexandre G."/>
            <person name="Sukharnikov L.O."/>
            <person name="Wuichet K."/>
            <person name="Hurst G.B."/>
            <person name="McDonald W.H."/>
            <person name="Robertson J.S."/>
            <person name="Barbe V."/>
            <person name="Calteau A."/>
            <person name="Rouy Z."/>
            <person name="Mangenot S."/>
            <person name="Prigent-Combaret C."/>
            <person name="Normand P."/>
            <person name="Boyer M."/>
            <person name="Siguier P."/>
            <person name="Dessaux Y."/>
            <person name="Elmerich C."/>
            <person name="Condemine G."/>
            <person name="Krishnen G."/>
            <person name="Kennedy I."/>
            <person name="Paterson A.H."/>
            <person name="Gonzalez V."/>
            <person name="Mavingui P."/>
            <person name="Zhulin I.B."/>
        </authorList>
    </citation>
    <scope>NUCLEOTIDE SEQUENCE [LARGE SCALE GENOMIC DNA]</scope>
    <source>
        <strain evidence="1 2">Sp245</strain>
    </source>
</reference>
<protein>
    <submittedName>
        <fullName evidence="1">Uncharacterized protein</fullName>
    </submittedName>
</protein>
<organism evidence="1 2">
    <name type="scientific">Azospirillum baldaniorum</name>
    <dbReference type="NCBI Taxonomy" id="1064539"/>
    <lineage>
        <taxon>Bacteria</taxon>
        <taxon>Pseudomonadati</taxon>
        <taxon>Pseudomonadota</taxon>
        <taxon>Alphaproteobacteria</taxon>
        <taxon>Rhodospirillales</taxon>
        <taxon>Azospirillaceae</taxon>
        <taxon>Azospirillum</taxon>
    </lineage>
</organism>
<keyword evidence="1" id="KW-0614">Plasmid</keyword>
<geneLocation type="plasmid" evidence="1 2">
    <name>AZOBR_p3</name>
</geneLocation>
<proteinExistence type="predicted"/>
<name>A0A9P1JZP4_9PROT</name>
<evidence type="ECO:0000313" key="2">
    <source>
        <dbReference type="Proteomes" id="UP000007319"/>
    </source>
</evidence>
<keyword evidence="2" id="KW-1185">Reference proteome</keyword>
<sequence>MAASVLGVEQARLTQGALSLTGAALNQLRAAPVVAAATVDLGAVKGNYVPITGSASITSLGTAQAGAERLLRFDGASTLVQDPTKIILPGGASITTAAGDLAWVVSEGGGLWRCVEFWSAASPFLRINGNGSQVTAIAAGGSVLRTNAARFGERLSLYDVGCACNGVANDATALALFFATTTLTGGVLAVPESAKVYFGASITIPAGWSIVGPGGHGVLTPASTSSYYNLGGQIALGAGATITLSERAGLRGLLIIRRGLTQPVPDVATATALIGQFSGTAVVMAGADAQVVGCMLLGHSLGVDTGGSERARVIGNKSHCTNDIHLNGGTDVCEIGENNLWPFMTARVTGVHNGSDASAAPLRTAGFGVKVTGGADWSNVYKNMAYGKAYAYIAENSSNISFDRCQADYTSPNTGSVAGFSVIGTSIYTSILNCTGVAQATCVYIDSTGGALADNGVRVIGGIWAASATNINVVNGAAAITSNQFYSGTQGVVCGAGAEPGSIIGNYFQNVADPLVIDAAVIDKMEILGNSYDGVTEAQGNRLNANLMVKASSGAVTIMDTRPMAPGFGGSLLLGGPFESGSFGGYAGVRGHLVAGTAGNEAADLVFQARRLGSMVDYLRLGYDGQFYPEVDNANDNGTDSKRWRSVRAVLGQFSNVAYDGLVKVSATTQVDSGAAVTLTAVNAIQRVRLTNNATITLPALTLSGTERSEIAVELVQDGTGNRSVTWATQAGDIIKWDGSGVAPAIATTAGYLTEIVFRRAAGSTVWRASKIWQEGA</sequence>